<protein>
    <submittedName>
        <fullName evidence="1">Uncharacterized protein</fullName>
    </submittedName>
</protein>
<gene>
    <name evidence="1" type="ORF">LOK49_LG04G02543</name>
</gene>
<sequence length="101" mass="11220">MEGVEGNEEEASNASLVPLLALSYFPELNRITLIRQKLGRSEITFGKRFKYRFQFSGQLNLLSVPLVSGSRSTVLAFVCDPAPRVVEETASYDAFLQGFSL</sequence>
<comment type="caution">
    <text evidence="1">The sequence shown here is derived from an EMBL/GenBank/DDBJ whole genome shotgun (WGS) entry which is preliminary data.</text>
</comment>
<evidence type="ECO:0000313" key="2">
    <source>
        <dbReference type="Proteomes" id="UP001060215"/>
    </source>
</evidence>
<keyword evidence="2" id="KW-1185">Reference proteome</keyword>
<evidence type="ECO:0000313" key="1">
    <source>
        <dbReference type="EMBL" id="KAI8019370.1"/>
    </source>
</evidence>
<proteinExistence type="predicted"/>
<organism evidence="1 2">
    <name type="scientific">Camellia lanceoleosa</name>
    <dbReference type="NCBI Taxonomy" id="1840588"/>
    <lineage>
        <taxon>Eukaryota</taxon>
        <taxon>Viridiplantae</taxon>
        <taxon>Streptophyta</taxon>
        <taxon>Embryophyta</taxon>
        <taxon>Tracheophyta</taxon>
        <taxon>Spermatophyta</taxon>
        <taxon>Magnoliopsida</taxon>
        <taxon>eudicotyledons</taxon>
        <taxon>Gunneridae</taxon>
        <taxon>Pentapetalae</taxon>
        <taxon>asterids</taxon>
        <taxon>Ericales</taxon>
        <taxon>Theaceae</taxon>
        <taxon>Camellia</taxon>
    </lineage>
</organism>
<name>A0ACC0I256_9ERIC</name>
<accession>A0ACC0I256</accession>
<dbReference type="Proteomes" id="UP001060215">
    <property type="component" value="Chromosome 2"/>
</dbReference>
<reference evidence="1 2" key="1">
    <citation type="journal article" date="2022" name="Plant J.">
        <title>Chromosome-level genome of Camellia lanceoleosa provides a valuable resource for understanding genome evolution and self-incompatibility.</title>
        <authorList>
            <person name="Gong W."/>
            <person name="Xiao S."/>
            <person name="Wang L."/>
            <person name="Liao Z."/>
            <person name="Chang Y."/>
            <person name="Mo W."/>
            <person name="Hu G."/>
            <person name="Li W."/>
            <person name="Zhao G."/>
            <person name="Zhu H."/>
            <person name="Hu X."/>
            <person name="Ji K."/>
            <person name="Xiang X."/>
            <person name="Song Q."/>
            <person name="Yuan D."/>
            <person name="Jin S."/>
            <person name="Zhang L."/>
        </authorList>
    </citation>
    <scope>NUCLEOTIDE SEQUENCE [LARGE SCALE GENOMIC DNA]</scope>
    <source>
        <strain evidence="1">SQ_2022a</strain>
    </source>
</reference>
<dbReference type="EMBL" id="CM045759">
    <property type="protein sequence ID" value="KAI8019370.1"/>
    <property type="molecule type" value="Genomic_DNA"/>
</dbReference>